<feature type="compositionally biased region" description="Basic and acidic residues" evidence="1">
    <location>
        <begin position="32"/>
        <end position="47"/>
    </location>
</feature>
<reference evidence="2 3" key="1">
    <citation type="submission" date="2024-03" db="EMBL/GenBank/DDBJ databases">
        <title>Human intestinal bacterial collection.</title>
        <authorList>
            <person name="Pauvert C."/>
            <person name="Hitch T.C.A."/>
            <person name="Clavel T."/>
        </authorList>
    </citation>
    <scope>NUCLEOTIDE SEQUENCE [LARGE SCALE GENOMIC DNA]</scope>
    <source>
        <strain evidence="2 3">CLA-SR-H021</strain>
    </source>
</reference>
<feature type="non-terminal residue" evidence="2">
    <location>
        <position position="1"/>
    </location>
</feature>
<accession>A0ABV1DGS3</accession>
<dbReference type="EMBL" id="JBBMFM010000302">
    <property type="protein sequence ID" value="MEQ2429210.1"/>
    <property type="molecule type" value="Genomic_DNA"/>
</dbReference>
<gene>
    <name evidence="2" type="ORF">WMQ36_30040</name>
</gene>
<evidence type="ECO:0000313" key="2">
    <source>
        <dbReference type="EMBL" id="MEQ2429210.1"/>
    </source>
</evidence>
<evidence type="ECO:0000313" key="3">
    <source>
        <dbReference type="Proteomes" id="UP001454086"/>
    </source>
</evidence>
<evidence type="ECO:0000256" key="1">
    <source>
        <dbReference type="SAM" id="MobiDB-lite"/>
    </source>
</evidence>
<feature type="compositionally biased region" description="Polar residues" evidence="1">
    <location>
        <begin position="21"/>
        <end position="30"/>
    </location>
</feature>
<dbReference type="Pfam" id="PF20574">
    <property type="entry name" value="DUF6783"/>
    <property type="match status" value="1"/>
</dbReference>
<proteinExistence type="predicted"/>
<keyword evidence="3" id="KW-1185">Reference proteome</keyword>
<dbReference type="InterPro" id="IPR046710">
    <property type="entry name" value="DUF6783"/>
</dbReference>
<name>A0ABV1DGS3_9FIRM</name>
<organism evidence="2 3">
    <name type="scientific">Enterocloster hominis</name>
    <name type="common">ex Hitch et al. 2024</name>
    <dbReference type="NCBI Taxonomy" id="1917870"/>
    <lineage>
        <taxon>Bacteria</taxon>
        <taxon>Bacillati</taxon>
        <taxon>Bacillota</taxon>
        <taxon>Clostridia</taxon>
        <taxon>Lachnospirales</taxon>
        <taxon>Lachnospiraceae</taxon>
        <taxon>Enterocloster</taxon>
    </lineage>
</organism>
<sequence>SVARYASIIGTKSPTKWDAQPTESNYQTRSRGLKEDSLVDGDAEKRI</sequence>
<dbReference type="Proteomes" id="UP001454086">
    <property type="component" value="Unassembled WGS sequence"/>
</dbReference>
<comment type="caution">
    <text evidence="2">The sequence shown here is derived from an EMBL/GenBank/DDBJ whole genome shotgun (WGS) entry which is preliminary data.</text>
</comment>
<feature type="region of interest" description="Disordered" evidence="1">
    <location>
        <begin position="1"/>
        <end position="47"/>
    </location>
</feature>
<protein>
    <submittedName>
        <fullName evidence="2">DUF6783 domain-containing protein</fullName>
    </submittedName>
</protein>